<dbReference type="AlphaFoldDB" id="A0AAE1F7S3"/>
<name>A0AAE1F7S3_PETCI</name>
<dbReference type="Proteomes" id="UP001286313">
    <property type="component" value="Unassembled WGS sequence"/>
</dbReference>
<protein>
    <submittedName>
        <fullName evidence="2">Uncharacterized protein</fullName>
    </submittedName>
</protein>
<keyword evidence="3" id="KW-1185">Reference proteome</keyword>
<dbReference type="EMBL" id="JAWQEG010003020">
    <property type="protein sequence ID" value="KAK3868399.1"/>
    <property type="molecule type" value="Genomic_DNA"/>
</dbReference>
<feature type="compositionally biased region" description="Pro residues" evidence="1">
    <location>
        <begin position="248"/>
        <end position="258"/>
    </location>
</feature>
<comment type="caution">
    <text evidence="2">The sequence shown here is derived from an EMBL/GenBank/DDBJ whole genome shotgun (WGS) entry which is preliminary data.</text>
</comment>
<gene>
    <name evidence="2" type="ORF">Pcinc_026203</name>
</gene>
<feature type="region of interest" description="Disordered" evidence="1">
    <location>
        <begin position="218"/>
        <end position="261"/>
    </location>
</feature>
<feature type="region of interest" description="Disordered" evidence="1">
    <location>
        <begin position="308"/>
        <end position="328"/>
    </location>
</feature>
<evidence type="ECO:0000313" key="3">
    <source>
        <dbReference type="Proteomes" id="UP001286313"/>
    </source>
</evidence>
<feature type="compositionally biased region" description="Low complexity" evidence="1">
    <location>
        <begin position="218"/>
        <end position="247"/>
    </location>
</feature>
<sequence>MSLTEYGEFAETLMVGHSDLGQPRPSGGWPPSSQPVLPTLPLQKRYNPSSGHPAVLPNTPQSAATTPIYSKFFDLTAAIHSIDRRMRKFETTSMAGTNKNRRDSCPVSRQTTLHSNFSQPLWRPWQLHLQCLLAHSYLTKHTAIQHYTQHHPSSYGRTHTVQGTTLSTTLYTSTASSTTILHATHTTFTSNTTTTLKPYTTTTIQHATHTTFTTHITSTTPTTSFTDTTSTTNTTSTANTTSTTNTSQPPPHTPPPPRTNTTFTITTSTTTTTSTTHSTLTIHPSYTSPTTTPSVSTSYATIINLIPPRSHQPLPLLPSSLPPVTPAS</sequence>
<proteinExistence type="predicted"/>
<organism evidence="2 3">
    <name type="scientific">Petrolisthes cinctipes</name>
    <name type="common">Flat porcelain crab</name>
    <dbReference type="NCBI Taxonomy" id="88211"/>
    <lineage>
        <taxon>Eukaryota</taxon>
        <taxon>Metazoa</taxon>
        <taxon>Ecdysozoa</taxon>
        <taxon>Arthropoda</taxon>
        <taxon>Crustacea</taxon>
        <taxon>Multicrustacea</taxon>
        <taxon>Malacostraca</taxon>
        <taxon>Eumalacostraca</taxon>
        <taxon>Eucarida</taxon>
        <taxon>Decapoda</taxon>
        <taxon>Pleocyemata</taxon>
        <taxon>Anomura</taxon>
        <taxon>Galatheoidea</taxon>
        <taxon>Porcellanidae</taxon>
        <taxon>Petrolisthes</taxon>
    </lineage>
</organism>
<evidence type="ECO:0000256" key="1">
    <source>
        <dbReference type="SAM" id="MobiDB-lite"/>
    </source>
</evidence>
<feature type="compositionally biased region" description="Low complexity" evidence="1">
    <location>
        <begin position="308"/>
        <end position="319"/>
    </location>
</feature>
<reference evidence="2" key="1">
    <citation type="submission" date="2023-10" db="EMBL/GenBank/DDBJ databases">
        <title>Genome assemblies of two species of porcelain crab, Petrolisthes cinctipes and Petrolisthes manimaculis (Anomura: Porcellanidae).</title>
        <authorList>
            <person name="Angst P."/>
        </authorList>
    </citation>
    <scope>NUCLEOTIDE SEQUENCE</scope>
    <source>
        <strain evidence="2">PB745_01</strain>
        <tissue evidence="2">Gill</tissue>
    </source>
</reference>
<accession>A0AAE1F7S3</accession>
<feature type="region of interest" description="Disordered" evidence="1">
    <location>
        <begin position="17"/>
        <end position="53"/>
    </location>
</feature>
<evidence type="ECO:0000313" key="2">
    <source>
        <dbReference type="EMBL" id="KAK3868399.1"/>
    </source>
</evidence>